<accession>A0ABU2KYC7</accession>
<evidence type="ECO:0000313" key="1">
    <source>
        <dbReference type="EMBL" id="MDT0304211.1"/>
    </source>
</evidence>
<dbReference type="Pfam" id="PF20117">
    <property type="entry name" value="DUF6507"/>
    <property type="match status" value="1"/>
</dbReference>
<dbReference type="Proteomes" id="UP001183226">
    <property type="component" value="Unassembled WGS sequence"/>
</dbReference>
<dbReference type="EMBL" id="JAVREK010000022">
    <property type="protein sequence ID" value="MDT0304211.1"/>
    <property type="molecule type" value="Genomic_DNA"/>
</dbReference>
<dbReference type="RefSeq" id="WP_311546703.1">
    <property type="nucleotide sequence ID" value="NZ_JAVREK010000022.1"/>
</dbReference>
<name>A0ABU2KYC7_9ACTN</name>
<organism evidence="1 2">
    <name type="scientific">Streptomonospora wellingtoniae</name>
    <dbReference type="NCBI Taxonomy" id="3075544"/>
    <lineage>
        <taxon>Bacteria</taxon>
        <taxon>Bacillati</taxon>
        <taxon>Actinomycetota</taxon>
        <taxon>Actinomycetes</taxon>
        <taxon>Streptosporangiales</taxon>
        <taxon>Nocardiopsidaceae</taxon>
        <taxon>Streptomonospora</taxon>
    </lineage>
</organism>
<sequence>MHGRRHEGSGADVPGWDLKPEEISGVLTTVAGHIGDEEQTEGLSLHSKSLGTALDDAGAAAKSAPIGTALQEFSTHCFGLVKDMVGLGSSAVKGAGDAAMHYVNGNLDMAAEAQSNAGTVEDP</sequence>
<gene>
    <name evidence="1" type="ORF">RM446_19000</name>
</gene>
<protein>
    <submittedName>
        <fullName evidence="1">DUF6507 family protein</fullName>
    </submittedName>
</protein>
<evidence type="ECO:0000313" key="2">
    <source>
        <dbReference type="Proteomes" id="UP001183226"/>
    </source>
</evidence>
<dbReference type="InterPro" id="IPR045436">
    <property type="entry name" value="DUF6507"/>
</dbReference>
<proteinExistence type="predicted"/>
<keyword evidence="2" id="KW-1185">Reference proteome</keyword>
<reference evidence="2" key="1">
    <citation type="submission" date="2023-07" db="EMBL/GenBank/DDBJ databases">
        <title>30 novel species of actinomycetes from the DSMZ collection.</title>
        <authorList>
            <person name="Nouioui I."/>
        </authorList>
    </citation>
    <scope>NUCLEOTIDE SEQUENCE [LARGE SCALE GENOMIC DNA]</scope>
    <source>
        <strain evidence="2">DSM 45055</strain>
    </source>
</reference>
<comment type="caution">
    <text evidence="1">The sequence shown here is derived from an EMBL/GenBank/DDBJ whole genome shotgun (WGS) entry which is preliminary data.</text>
</comment>